<dbReference type="PANTHER" id="PTHR36378">
    <property type="entry name" value="COTTON FIBER PROTEIN"/>
    <property type="match status" value="1"/>
</dbReference>
<evidence type="ECO:0008006" key="5">
    <source>
        <dbReference type="Google" id="ProtNLM"/>
    </source>
</evidence>
<dbReference type="EMBL" id="ASHM01004079">
    <property type="protein sequence ID" value="PNY10792.1"/>
    <property type="molecule type" value="Genomic_DNA"/>
</dbReference>
<dbReference type="EMBL" id="ASHM01017484">
    <property type="protein sequence ID" value="PNX99190.1"/>
    <property type="molecule type" value="Genomic_DNA"/>
</dbReference>
<gene>
    <name evidence="3" type="ORF">L195_g007381</name>
    <name evidence="2" type="ORF">L195_g022454</name>
</gene>
<name>A0A2K3P687_TRIPR</name>
<dbReference type="InterPro" id="IPR008480">
    <property type="entry name" value="DUF761_pln"/>
</dbReference>
<dbReference type="Proteomes" id="UP000236291">
    <property type="component" value="Unassembled WGS sequence"/>
</dbReference>
<evidence type="ECO:0000256" key="1">
    <source>
        <dbReference type="SAM" id="MobiDB-lite"/>
    </source>
</evidence>
<protein>
    <recommendedName>
        <fullName evidence="5">DUF761 domain-containing protein</fullName>
    </recommendedName>
</protein>
<feature type="region of interest" description="Disordered" evidence="1">
    <location>
        <begin position="44"/>
        <end position="139"/>
    </location>
</feature>
<proteinExistence type="predicted"/>
<feature type="region of interest" description="Disordered" evidence="1">
    <location>
        <begin position="174"/>
        <end position="193"/>
    </location>
</feature>
<sequence length="233" mass="25996">MEPPNIEIPNVPQDDVNVESKPKPILTRKRKSGPMNVLRVAILMMRGSPKKSNVTPKKSNVTPKDDESKNVWSKLVGSIRPLHLQSNQSPRSCNQSPRSFSGQKFNQLIPLAPDSPSSECGASMFTAEEEPYSPLQKSPSISRYASAVGLNELVKSEATSRYASAVGLNELVPSDEENEKEEAIEDEVGENGDEKIDAKADEFIAQFYQQMRLQRLNNVNRHYKERSQRSLGL</sequence>
<comment type="caution">
    <text evidence="3">The sequence shown here is derived from an EMBL/GenBank/DDBJ whole genome shotgun (WGS) entry which is preliminary data.</text>
</comment>
<reference evidence="3 4" key="1">
    <citation type="journal article" date="2014" name="Am. J. Bot.">
        <title>Genome assembly and annotation for red clover (Trifolium pratense; Fabaceae).</title>
        <authorList>
            <person name="Istvanek J."/>
            <person name="Jaros M."/>
            <person name="Krenek A."/>
            <person name="Repkova J."/>
        </authorList>
    </citation>
    <scope>NUCLEOTIDE SEQUENCE [LARGE SCALE GENOMIC DNA]</scope>
    <source>
        <strain evidence="4">cv. Tatra</strain>
        <tissue evidence="3">Young leaves</tissue>
    </source>
</reference>
<accession>A0A2K3P687</accession>
<dbReference type="AlphaFoldDB" id="A0A2K3P687"/>
<evidence type="ECO:0000313" key="2">
    <source>
        <dbReference type="EMBL" id="PNX99190.1"/>
    </source>
</evidence>
<dbReference type="PANTHER" id="PTHR36378:SF1">
    <property type="entry name" value="COTTON FIBER PROTEIN"/>
    <property type="match status" value="1"/>
</dbReference>
<organism evidence="3 4">
    <name type="scientific">Trifolium pratense</name>
    <name type="common">Red clover</name>
    <dbReference type="NCBI Taxonomy" id="57577"/>
    <lineage>
        <taxon>Eukaryota</taxon>
        <taxon>Viridiplantae</taxon>
        <taxon>Streptophyta</taxon>
        <taxon>Embryophyta</taxon>
        <taxon>Tracheophyta</taxon>
        <taxon>Spermatophyta</taxon>
        <taxon>Magnoliopsida</taxon>
        <taxon>eudicotyledons</taxon>
        <taxon>Gunneridae</taxon>
        <taxon>Pentapetalae</taxon>
        <taxon>rosids</taxon>
        <taxon>fabids</taxon>
        <taxon>Fabales</taxon>
        <taxon>Fabaceae</taxon>
        <taxon>Papilionoideae</taxon>
        <taxon>50 kb inversion clade</taxon>
        <taxon>NPAAA clade</taxon>
        <taxon>Hologalegina</taxon>
        <taxon>IRL clade</taxon>
        <taxon>Trifolieae</taxon>
        <taxon>Trifolium</taxon>
    </lineage>
</organism>
<dbReference type="STRING" id="57577.A0A2K3P687"/>
<dbReference type="Pfam" id="PF05553">
    <property type="entry name" value="DUF761"/>
    <property type="match status" value="1"/>
</dbReference>
<feature type="compositionally biased region" description="Polar residues" evidence="1">
    <location>
        <begin position="84"/>
        <end position="106"/>
    </location>
</feature>
<feature type="compositionally biased region" description="Acidic residues" evidence="1">
    <location>
        <begin position="174"/>
        <end position="191"/>
    </location>
</feature>
<feature type="compositionally biased region" description="Polar residues" evidence="1">
    <location>
        <begin position="50"/>
        <end position="62"/>
    </location>
</feature>
<evidence type="ECO:0000313" key="4">
    <source>
        <dbReference type="Proteomes" id="UP000236291"/>
    </source>
</evidence>
<feature type="region of interest" description="Disordered" evidence="1">
    <location>
        <begin position="1"/>
        <end position="32"/>
    </location>
</feature>
<reference evidence="3 4" key="2">
    <citation type="journal article" date="2017" name="Front. Plant Sci.">
        <title>Gene Classification and Mining of Molecular Markers Useful in Red Clover (Trifolium pratense) Breeding.</title>
        <authorList>
            <person name="Istvanek J."/>
            <person name="Dluhosova J."/>
            <person name="Dluhos P."/>
            <person name="Patkova L."/>
            <person name="Nedelnik J."/>
            <person name="Repkova J."/>
        </authorList>
    </citation>
    <scope>NUCLEOTIDE SEQUENCE [LARGE SCALE GENOMIC DNA]</scope>
    <source>
        <strain evidence="4">cv. Tatra</strain>
        <tissue evidence="3">Young leaves</tissue>
    </source>
</reference>
<evidence type="ECO:0000313" key="3">
    <source>
        <dbReference type="EMBL" id="PNY10792.1"/>
    </source>
</evidence>